<name>A0A9P6NXF2_9BASI</name>
<reference evidence="8" key="1">
    <citation type="submission" date="2013-11" db="EMBL/GenBank/DDBJ databases">
        <title>Genome sequence of the fusiform rust pathogen reveals effectors for host alternation and coevolution with pine.</title>
        <authorList>
            <consortium name="DOE Joint Genome Institute"/>
            <person name="Smith K."/>
            <person name="Pendleton A."/>
            <person name="Kubisiak T."/>
            <person name="Anderson C."/>
            <person name="Salamov A."/>
            <person name="Aerts A."/>
            <person name="Riley R."/>
            <person name="Clum A."/>
            <person name="Lindquist E."/>
            <person name="Ence D."/>
            <person name="Campbell M."/>
            <person name="Kronenberg Z."/>
            <person name="Feau N."/>
            <person name="Dhillon B."/>
            <person name="Hamelin R."/>
            <person name="Burleigh J."/>
            <person name="Smith J."/>
            <person name="Yandell M."/>
            <person name="Nelson C."/>
            <person name="Grigoriev I."/>
            <person name="Davis J."/>
        </authorList>
    </citation>
    <scope>NUCLEOTIDE SEQUENCE</scope>
    <source>
        <strain evidence="8">G11</strain>
    </source>
</reference>
<keyword evidence="9" id="KW-1185">Reference proteome</keyword>
<dbReference type="GO" id="GO:0070072">
    <property type="term" value="P:vacuolar proton-transporting V-type ATPase complex assembly"/>
    <property type="evidence" value="ECO:0007669"/>
    <property type="project" value="InterPro"/>
</dbReference>
<dbReference type="EMBL" id="MU167214">
    <property type="protein sequence ID" value="KAG0151220.1"/>
    <property type="molecule type" value="Genomic_DNA"/>
</dbReference>
<proteinExistence type="predicted"/>
<evidence type="ECO:0000256" key="5">
    <source>
        <dbReference type="ARBA" id="ARBA00023329"/>
    </source>
</evidence>
<evidence type="ECO:0000313" key="9">
    <source>
        <dbReference type="Proteomes" id="UP000886653"/>
    </source>
</evidence>
<evidence type="ECO:0000256" key="2">
    <source>
        <dbReference type="ARBA" id="ARBA00022824"/>
    </source>
</evidence>
<dbReference type="OrthoDB" id="2506940at2759"/>
<evidence type="ECO:0000256" key="1">
    <source>
        <dbReference type="ARBA" id="ARBA00022692"/>
    </source>
</evidence>
<dbReference type="Pfam" id="PF09446">
    <property type="entry name" value="VMA21"/>
    <property type="match status" value="1"/>
</dbReference>
<accession>A0A9P6NXF2</accession>
<evidence type="ECO:0000313" key="8">
    <source>
        <dbReference type="EMBL" id="KAG0151220.1"/>
    </source>
</evidence>
<feature type="transmembrane region" description="Helical" evidence="7">
    <location>
        <begin position="75"/>
        <end position="97"/>
    </location>
</feature>
<feature type="region of interest" description="Disordered" evidence="6">
    <location>
        <begin position="1"/>
        <end position="36"/>
    </location>
</feature>
<evidence type="ECO:0000256" key="4">
    <source>
        <dbReference type="ARBA" id="ARBA00023136"/>
    </source>
</evidence>
<evidence type="ECO:0000256" key="3">
    <source>
        <dbReference type="ARBA" id="ARBA00022989"/>
    </source>
</evidence>
<gene>
    <name evidence="8" type="ORF">CROQUDRAFT_668070</name>
</gene>
<keyword evidence="1 7" id="KW-0812">Transmembrane</keyword>
<comment type="caution">
    <text evidence="8">The sequence shown here is derived from an EMBL/GenBank/DDBJ whole genome shotgun (WGS) entry which is preliminary data.</text>
</comment>
<evidence type="ECO:0000256" key="7">
    <source>
        <dbReference type="SAM" id="Phobius"/>
    </source>
</evidence>
<dbReference type="InterPro" id="IPR019013">
    <property type="entry name" value="Vma21"/>
</dbReference>
<evidence type="ECO:0008006" key="10">
    <source>
        <dbReference type="Google" id="ProtNLM"/>
    </source>
</evidence>
<keyword evidence="2" id="KW-0256">Endoplasmic reticulum</keyword>
<sequence>MSTSSNLRSRQGKSTATDGPKTSTSIKLSKSQPHSSDYNAPIFKLGLVSISMAVLPIATYYGTLGRVFEASNTTAAAVAAIVVTNVILISYVILAVLENDGPELKKKADETDEHVQ</sequence>
<dbReference type="Proteomes" id="UP000886653">
    <property type="component" value="Unassembled WGS sequence"/>
</dbReference>
<feature type="transmembrane region" description="Helical" evidence="7">
    <location>
        <begin position="42"/>
        <end position="63"/>
    </location>
</feature>
<evidence type="ECO:0000256" key="6">
    <source>
        <dbReference type="SAM" id="MobiDB-lite"/>
    </source>
</evidence>
<keyword evidence="5" id="KW-0968">Cytoplasmic vesicle</keyword>
<organism evidence="8 9">
    <name type="scientific">Cronartium quercuum f. sp. fusiforme G11</name>
    <dbReference type="NCBI Taxonomy" id="708437"/>
    <lineage>
        <taxon>Eukaryota</taxon>
        <taxon>Fungi</taxon>
        <taxon>Dikarya</taxon>
        <taxon>Basidiomycota</taxon>
        <taxon>Pucciniomycotina</taxon>
        <taxon>Pucciniomycetes</taxon>
        <taxon>Pucciniales</taxon>
        <taxon>Coleosporiaceae</taxon>
        <taxon>Cronartium</taxon>
    </lineage>
</organism>
<dbReference type="AlphaFoldDB" id="A0A9P6NXF2"/>
<keyword evidence="3 7" id="KW-1133">Transmembrane helix</keyword>
<dbReference type="GO" id="GO:0031410">
    <property type="term" value="C:cytoplasmic vesicle"/>
    <property type="evidence" value="ECO:0007669"/>
    <property type="project" value="UniProtKB-KW"/>
</dbReference>
<keyword evidence="4 7" id="KW-0472">Membrane</keyword>
<protein>
    <recommendedName>
        <fullName evidence="10">Vacuolar ATPase assembly integral membrane protein VMA21</fullName>
    </recommendedName>
</protein>